<evidence type="ECO:0000313" key="7">
    <source>
        <dbReference type="Proteomes" id="UP001302349"/>
    </source>
</evidence>
<keyword evidence="1" id="KW-0479">Metal-binding</keyword>
<dbReference type="RefSeq" id="WP_317491161.1">
    <property type="nucleotide sequence ID" value="NZ_CP136051.1"/>
</dbReference>
<accession>A0ABZ0IU05</accession>
<evidence type="ECO:0000259" key="3">
    <source>
        <dbReference type="Pfam" id="PF00394"/>
    </source>
</evidence>
<dbReference type="PROSITE" id="PS00080">
    <property type="entry name" value="MULTICOPPER_OXIDASE2"/>
    <property type="match status" value="1"/>
</dbReference>
<dbReference type="PROSITE" id="PS00079">
    <property type="entry name" value="MULTICOPPER_OXIDASE1"/>
    <property type="match status" value="1"/>
</dbReference>
<name>A0ABZ0IU05_9BACT</name>
<dbReference type="Pfam" id="PF00394">
    <property type="entry name" value="Cu-oxidase"/>
    <property type="match status" value="1"/>
</dbReference>
<dbReference type="PANTHER" id="PTHR48267:SF1">
    <property type="entry name" value="BILIRUBIN OXIDASE"/>
    <property type="match status" value="1"/>
</dbReference>
<dbReference type="EMBL" id="CP136051">
    <property type="protein sequence ID" value="WOK08523.1"/>
    <property type="molecule type" value="Genomic_DNA"/>
</dbReference>
<dbReference type="Pfam" id="PF07731">
    <property type="entry name" value="Cu-oxidase_2"/>
    <property type="match status" value="1"/>
</dbReference>
<dbReference type="InterPro" id="IPR011707">
    <property type="entry name" value="Cu-oxidase-like_N"/>
</dbReference>
<feature type="domain" description="Plastocyanin-like" evidence="3">
    <location>
        <begin position="222"/>
        <end position="294"/>
    </location>
</feature>
<reference evidence="6 7" key="1">
    <citation type="journal article" date="2023" name="Microbiol. Resour. Announc.">
        <title>Complete Genome Sequence of Imperialibacter roseus strain P4T.</title>
        <authorList>
            <person name="Tizabi D.R."/>
            <person name="Bachvaroff T."/>
            <person name="Hill R.T."/>
        </authorList>
    </citation>
    <scope>NUCLEOTIDE SEQUENCE [LARGE SCALE GENOMIC DNA]</scope>
    <source>
        <strain evidence="6 7">P4T</strain>
    </source>
</reference>
<dbReference type="SUPFAM" id="SSF49503">
    <property type="entry name" value="Cupredoxins"/>
    <property type="match status" value="3"/>
</dbReference>
<keyword evidence="7" id="KW-1185">Reference proteome</keyword>
<dbReference type="Gene3D" id="2.60.40.420">
    <property type="entry name" value="Cupredoxins - blue copper proteins"/>
    <property type="match status" value="3"/>
</dbReference>
<dbReference type="InterPro" id="IPR008972">
    <property type="entry name" value="Cupredoxin"/>
</dbReference>
<dbReference type="InterPro" id="IPR045087">
    <property type="entry name" value="Cu-oxidase_fam"/>
</dbReference>
<feature type="domain" description="Plastocyanin-like" evidence="5">
    <location>
        <begin position="62"/>
        <end position="172"/>
    </location>
</feature>
<feature type="domain" description="Plastocyanin-like" evidence="4">
    <location>
        <begin position="363"/>
        <end position="475"/>
    </location>
</feature>
<protein>
    <submittedName>
        <fullName evidence="6">Multicopper oxidase domain-containing protein</fullName>
    </submittedName>
</protein>
<keyword evidence="2" id="KW-0560">Oxidoreductase</keyword>
<dbReference type="InterPro" id="IPR002355">
    <property type="entry name" value="Cu_oxidase_Cu_BS"/>
</dbReference>
<proteinExistence type="predicted"/>
<evidence type="ECO:0000313" key="6">
    <source>
        <dbReference type="EMBL" id="WOK08523.1"/>
    </source>
</evidence>
<evidence type="ECO:0000259" key="5">
    <source>
        <dbReference type="Pfam" id="PF07732"/>
    </source>
</evidence>
<evidence type="ECO:0000259" key="4">
    <source>
        <dbReference type="Pfam" id="PF07731"/>
    </source>
</evidence>
<dbReference type="Proteomes" id="UP001302349">
    <property type="component" value="Chromosome"/>
</dbReference>
<sequence>MKRRHFVKLSAGSVALPMVLQNCMFHDRDGNAGILDTGFDRPLPLPEEAGASLDLNPASQRTSILEGKTTSTFAYRSNILGPTIRAFRGEMLIASVQNALSEPTNVHWHGLKVPANMDGNPVDIVKAGESFQYSFPIDQRAGTHWYHPHPHGATARQVHTGLAGMLIINDDEELALGLPAGYFEVPLIIQDKRLKAGKLVYDPSMMETMAGYFGQTITVNGVVSPFHEVQGRWYRFRILNGSTARVYNLALSPNLGMKIIGSDGGLLGAPEDVNEVLLGPGERLDVLVDFSAEPVGSEVYLESKKFNGGSSQGAESFKIMKFIIGASSGDTFQPPGSLSVIDKIPENQATKVRNFEINRMGMMGSGAMHTFNGKSYKRGRVDETVKAGATEIWEFDNAGDEIHPIHIHAVQFQILSRTGGRNGIIPSEKGWKDTVLIFPKEKVRLIMTFPDTPGGFVFHCHNLEHEDDGMMLNFEIV</sequence>
<dbReference type="Pfam" id="PF07732">
    <property type="entry name" value="Cu-oxidase_3"/>
    <property type="match status" value="1"/>
</dbReference>
<evidence type="ECO:0000256" key="1">
    <source>
        <dbReference type="ARBA" id="ARBA00022723"/>
    </source>
</evidence>
<gene>
    <name evidence="6" type="ORF">RT717_07730</name>
</gene>
<dbReference type="InterPro" id="IPR001117">
    <property type="entry name" value="Cu-oxidase_2nd"/>
</dbReference>
<dbReference type="InterPro" id="IPR011706">
    <property type="entry name" value="Cu-oxidase_C"/>
</dbReference>
<dbReference type="InterPro" id="IPR033138">
    <property type="entry name" value="Cu_oxidase_CS"/>
</dbReference>
<dbReference type="PANTHER" id="PTHR48267">
    <property type="entry name" value="CUPREDOXIN SUPERFAMILY PROTEIN"/>
    <property type="match status" value="1"/>
</dbReference>
<organism evidence="6 7">
    <name type="scientific">Imperialibacter roseus</name>
    <dbReference type="NCBI Taxonomy" id="1324217"/>
    <lineage>
        <taxon>Bacteria</taxon>
        <taxon>Pseudomonadati</taxon>
        <taxon>Bacteroidota</taxon>
        <taxon>Cytophagia</taxon>
        <taxon>Cytophagales</taxon>
        <taxon>Flammeovirgaceae</taxon>
        <taxon>Imperialibacter</taxon>
    </lineage>
</organism>
<evidence type="ECO:0000256" key="2">
    <source>
        <dbReference type="ARBA" id="ARBA00023002"/>
    </source>
</evidence>